<evidence type="ECO:0000313" key="3">
    <source>
        <dbReference type="EMBL" id="KAH3861218.1"/>
    </source>
</evidence>
<evidence type="ECO:0000256" key="1">
    <source>
        <dbReference type="SAM" id="Phobius"/>
    </source>
</evidence>
<dbReference type="EMBL" id="JAIWYP010000002">
    <property type="protein sequence ID" value="KAH3861218.1"/>
    <property type="molecule type" value="Genomic_DNA"/>
</dbReference>
<keyword evidence="4" id="KW-1185">Reference proteome</keyword>
<keyword evidence="1" id="KW-0812">Transmembrane</keyword>
<evidence type="ECO:0000256" key="2">
    <source>
        <dbReference type="SAM" id="SignalP"/>
    </source>
</evidence>
<keyword evidence="2" id="KW-0732">Signal</keyword>
<feature type="transmembrane region" description="Helical" evidence="1">
    <location>
        <begin position="12"/>
        <end position="33"/>
    </location>
</feature>
<reference evidence="3" key="2">
    <citation type="submission" date="2020-11" db="EMBL/GenBank/DDBJ databases">
        <authorList>
            <person name="McCartney M.A."/>
            <person name="Auch B."/>
            <person name="Kono T."/>
            <person name="Mallez S."/>
            <person name="Becker A."/>
            <person name="Gohl D.M."/>
            <person name="Silverstein K.A.T."/>
            <person name="Koren S."/>
            <person name="Bechman K.B."/>
            <person name="Herman A."/>
            <person name="Abrahante J.E."/>
            <person name="Garbe J."/>
        </authorList>
    </citation>
    <scope>NUCLEOTIDE SEQUENCE</scope>
    <source>
        <strain evidence="3">Duluth1</strain>
        <tissue evidence="3">Whole animal</tissue>
    </source>
</reference>
<protein>
    <submittedName>
        <fullName evidence="3">Uncharacterized protein</fullName>
    </submittedName>
</protein>
<gene>
    <name evidence="3" type="ORF">DPMN_024145</name>
</gene>
<organism evidence="3 4">
    <name type="scientific">Dreissena polymorpha</name>
    <name type="common">Zebra mussel</name>
    <name type="synonym">Mytilus polymorpha</name>
    <dbReference type="NCBI Taxonomy" id="45954"/>
    <lineage>
        <taxon>Eukaryota</taxon>
        <taxon>Metazoa</taxon>
        <taxon>Spiralia</taxon>
        <taxon>Lophotrochozoa</taxon>
        <taxon>Mollusca</taxon>
        <taxon>Bivalvia</taxon>
        <taxon>Autobranchia</taxon>
        <taxon>Heteroconchia</taxon>
        <taxon>Euheterodonta</taxon>
        <taxon>Imparidentia</taxon>
        <taxon>Neoheterodontei</taxon>
        <taxon>Myida</taxon>
        <taxon>Dreissenoidea</taxon>
        <taxon>Dreissenidae</taxon>
        <taxon>Dreissena</taxon>
    </lineage>
</organism>
<keyword evidence="1" id="KW-0472">Membrane</keyword>
<feature type="signal peptide" evidence="2">
    <location>
        <begin position="1"/>
        <end position="25"/>
    </location>
</feature>
<proteinExistence type="predicted"/>
<sequence length="115" mass="12823">MRDLLGHTSLPSFVALAYLLRAISATSGSYYGVTGLIRASERTFGDTFTENDGTETLARTWRMRDPSGHTSLPSFVALAHLLREMSATSGSYYGVGANTGQLAYLRRHFHRKRWH</sequence>
<accession>A0A9D4LMF3</accession>
<comment type="caution">
    <text evidence="3">The sequence shown here is derived from an EMBL/GenBank/DDBJ whole genome shotgun (WGS) entry which is preliminary data.</text>
</comment>
<name>A0A9D4LMF3_DREPO</name>
<keyword evidence="1" id="KW-1133">Transmembrane helix</keyword>
<evidence type="ECO:0000313" key="4">
    <source>
        <dbReference type="Proteomes" id="UP000828390"/>
    </source>
</evidence>
<reference evidence="3" key="1">
    <citation type="journal article" date="2019" name="bioRxiv">
        <title>The Genome of the Zebra Mussel, Dreissena polymorpha: A Resource for Invasive Species Research.</title>
        <authorList>
            <person name="McCartney M.A."/>
            <person name="Auch B."/>
            <person name="Kono T."/>
            <person name="Mallez S."/>
            <person name="Zhang Y."/>
            <person name="Obille A."/>
            <person name="Becker A."/>
            <person name="Abrahante J.E."/>
            <person name="Garbe J."/>
            <person name="Badalamenti J.P."/>
            <person name="Herman A."/>
            <person name="Mangelson H."/>
            <person name="Liachko I."/>
            <person name="Sullivan S."/>
            <person name="Sone E.D."/>
            <person name="Koren S."/>
            <person name="Silverstein K.A.T."/>
            <person name="Beckman K.B."/>
            <person name="Gohl D.M."/>
        </authorList>
    </citation>
    <scope>NUCLEOTIDE SEQUENCE</scope>
    <source>
        <strain evidence="3">Duluth1</strain>
        <tissue evidence="3">Whole animal</tissue>
    </source>
</reference>
<feature type="chain" id="PRO_5039130284" evidence="2">
    <location>
        <begin position="26"/>
        <end position="115"/>
    </location>
</feature>
<dbReference type="AlphaFoldDB" id="A0A9D4LMF3"/>
<dbReference type="Proteomes" id="UP000828390">
    <property type="component" value="Unassembled WGS sequence"/>
</dbReference>